<dbReference type="InterPro" id="IPR007502">
    <property type="entry name" value="Helicase-assoc_dom"/>
</dbReference>
<dbReference type="InterPro" id="IPR011709">
    <property type="entry name" value="DEAD-box_helicase_OB_fold"/>
</dbReference>
<dbReference type="Proteomes" id="UP000501090">
    <property type="component" value="Chromosome"/>
</dbReference>
<evidence type="ECO:0000259" key="7">
    <source>
        <dbReference type="PROSITE" id="PS51194"/>
    </source>
</evidence>
<feature type="domain" description="Helicase C-terminal" evidence="7">
    <location>
        <begin position="248"/>
        <end position="422"/>
    </location>
</feature>
<feature type="region of interest" description="Disordered" evidence="5">
    <location>
        <begin position="224"/>
        <end position="244"/>
    </location>
</feature>
<organism evidence="8 9">
    <name type="scientific">Polynucleobacter arcticus</name>
    <dbReference type="NCBI Taxonomy" id="1743165"/>
    <lineage>
        <taxon>Bacteria</taxon>
        <taxon>Pseudomonadati</taxon>
        <taxon>Pseudomonadota</taxon>
        <taxon>Betaproteobacteria</taxon>
        <taxon>Burkholderiales</taxon>
        <taxon>Burkholderiaceae</taxon>
        <taxon>Polynucleobacter</taxon>
    </lineage>
</organism>
<keyword evidence="4" id="KW-0067">ATP-binding</keyword>
<dbReference type="Pfam" id="PF00270">
    <property type="entry name" value="DEAD"/>
    <property type="match status" value="1"/>
</dbReference>
<sequence length="1360" mass="153308">MQEPINQQKPKASPVTVPASNTPSRLEIRFPEELPVSGQRQIIKDALSSHQVIIVCGETGSGKTTQLPKICLDLGRGTINGGKLIGHTQPRRIAATATAKRIAQELGSPIGQDVGYQVRFADKTSQGASIKLMTDGILLAETQRDPQLRAYDTLIIDEAHERSLNIDFLLGYLRQLLPKRPDLKLIITSATIDAKRFSDHFTLNGKPAPVIEVSGRLFPVEQRYEALEPDPKPDGKKESKEAKELPDAVAEAIANVWREGVSGAGDVLVFLPGEREIRDCAEVLRKDHVLQQRFHPEILSLFARQSVAEQERVFNPGNGRRIILTTNVAETSLTVPNIRYVVDSGLARVKRYSYRNKVEQLQIEPISQAAANQRAGRCGRVSDGICIRLYSEQDYLSRPKFTDPEILRSSLAAVLLRMSSLRLPRIQEFPFIDKPLGRAIADGVQLLDELGAIIYDDSTTGDIKDINNSFKLTPTGKQLADLPLDPRIGRMLLAAKEQNALREVTIIASALATQDPRDRPMDQAAAADQAHLQFADERSEFLSFVKLWDWYQDALKHKQSNRQLENLCKSKFLSPRRLREWRDVHSQLHTMLSEKAWKENPSAATYEQVHLSLLTGLLGYVAKKEEDEKSQERGSKTGSYIGARGIRPFIWPGSTIGKKAGAWILAGELQETNRMYARTIAKIEPQWVEKVAAHRLIKSLSEPFWDSRQGEVMAFERGTLYGLPIYHGRRVRYESHNPEEARNLFISQALVQEEIFGRMDTPALIRETEADAKRKYPGSFEFFWHNRRLIKEIEALEHRSRRPDVLVDDDLLFAFYNSRIPKEVFSREGMQAWLKKSSKNQDSSQTHPDVQLRLSKADLMRHEAAGITVDRYPKKMTVGGGELDLTYHFEPGSPKDGVTLVVPLTLLNQVDGRRCDWLVPGMCEEKIHLLLKSLPQKLRRHCIPLPDYAKSFLERMLTDKQFGVGDFLDSLITDIRKERGLEIKRADFRPESLPAHSSMNFRLVDEHGRQLELERNLARLRAEYGETARTAFQAIAQQAVHEELGAIAPGSNAAPASKIHQSSNPSAVKTVEQGGYRSWDFGELPETLEIQKGNRTLFGYPALVDRTESCDLEVFDDLLEARKHHWHGLRRLFALSNKDTLKALQKQLPGIRELGLLFINVGSVDSLIEQILNLAIERAFLGDPLPVNAEQFAERLQAGKPRLALIAQEIARHALAALQAHADLQKKLAQAKAASAAAYTDIQTQVQGLIFEKLISDTPYGQLVHFPRYLKAIAMRIDKLRTNPSRDAQCQKDWESVARPWQKLVQGSRGSAAYAMAEDQVLTDFRWQLEELRVALYAQELKTPTPMSLKRLEKVLASLR</sequence>
<evidence type="ECO:0000256" key="3">
    <source>
        <dbReference type="ARBA" id="ARBA00022806"/>
    </source>
</evidence>
<dbReference type="SMART" id="SM00847">
    <property type="entry name" value="HA2"/>
    <property type="match status" value="1"/>
</dbReference>
<dbReference type="InterPro" id="IPR001650">
    <property type="entry name" value="Helicase_C-like"/>
</dbReference>
<dbReference type="InterPro" id="IPR048333">
    <property type="entry name" value="HA2_WH"/>
</dbReference>
<dbReference type="PROSITE" id="PS51194">
    <property type="entry name" value="HELICASE_CTER"/>
    <property type="match status" value="1"/>
</dbReference>
<dbReference type="Pfam" id="PF00271">
    <property type="entry name" value="Helicase_C"/>
    <property type="match status" value="1"/>
</dbReference>
<accession>A0A6M9PPA7</accession>
<dbReference type="Pfam" id="PF21010">
    <property type="entry name" value="HA2_C"/>
    <property type="match status" value="1"/>
</dbReference>
<dbReference type="SMART" id="SM00490">
    <property type="entry name" value="HELICc"/>
    <property type="match status" value="1"/>
</dbReference>
<dbReference type="GO" id="GO:0003723">
    <property type="term" value="F:RNA binding"/>
    <property type="evidence" value="ECO:0007669"/>
    <property type="project" value="TreeGrafter"/>
</dbReference>
<dbReference type="Gene3D" id="3.40.50.300">
    <property type="entry name" value="P-loop containing nucleotide triphosphate hydrolases"/>
    <property type="match status" value="2"/>
</dbReference>
<evidence type="ECO:0000256" key="4">
    <source>
        <dbReference type="ARBA" id="ARBA00022840"/>
    </source>
</evidence>
<dbReference type="SUPFAM" id="SSF52540">
    <property type="entry name" value="P-loop containing nucleoside triphosphate hydrolases"/>
    <property type="match status" value="1"/>
</dbReference>
<dbReference type="InterPro" id="IPR014001">
    <property type="entry name" value="Helicase_ATP-bd"/>
</dbReference>
<dbReference type="KEGG" id="pard:DN92_06260"/>
<dbReference type="Gene3D" id="1.20.120.1080">
    <property type="match status" value="1"/>
</dbReference>
<reference evidence="8 9" key="1">
    <citation type="submission" date="2018-04" db="EMBL/GenBank/DDBJ databases">
        <title>Polynucleobacter sp. UK-Long2-W17 genome.</title>
        <authorList>
            <person name="Hahn M.W."/>
        </authorList>
    </citation>
    <scope>NUCLEOTIDE SEQUENCE [LARGE SCALE GENOMIC DNA]</scope>
    <source>
        <strain evidence="8 9">UK-Long2-W17</strain>
    </source>
</reference>
<dbReference type="GO" id="GO:0003724">
    <property type="term" value="F:RNA helicase activity"/>
    <property type="evidence" value="ECO:0007669"/>
    <property type="project" value="InterPro"/>
</dbReference>
<dbReference type="GO" id="GO:0005524">
    <property type="term" value="F:ATP binding"/>
    <property type="evidence" value="ECO:0007669"/>
    <property type="project" value="UniProtKB-KW"/>
</dbReference>
<keyword evidence="3 8" id="KW-0347">Helicase</keyword>
<keyword evidence="1" id="KW-0547">Nucleotide-binding</keyword>
<dbReference type="InterPro" id="IPR003593">
    <property type="entry name" value="AAA+_ATPase"/>
</dbReference>
<evidence type="ECO:0000259" key="6">
    <source>
        <dbReference type="PROSITE" id="PS51192"/>
    </source>
</evidence>
<evidence type="ECO:0000313" key="9">
    <source>
        <dbReference type="Proteomes" id="UP000501090"/>
    </source>
</evidence>
<dbReference type="FunFam" id="1.20.120.1080:FF:000005">
    <property type="entry name" value="ATP-dependent helicase HrpA"/>
    <property type="match status" value="1"/>
</dbReference>
<dbReference type="SMART" id="SM00487">
    <property type="entry name" value="DEXDc"/>
    <property type="match status" value="1"/>
</dbReference>
<dbReference type="PANTHER" id="PTHR18934:SF99">
    <property type="entry name" value="ATP-DEPENDENT RNA HELICASE DHX37-RELATED"/>
    <property type="match status" value="1"/>
</dbReference>
<evidence type="ECO:0000256" key="1">
    <source>
        <dbReference type="ARBA" id="ARBA00022741"/>
    </source>
</evidence>
<dbReference type="SMART" id="SM00382">
    <property type="entry name" value="AAA"/>
    <property type="match status" value="1"/>
</dbReference>
<evidence type="ECO:0000256" key="2">
    <source>
        <dbReference type="ARBA" id="ARBA00022801"/>
    </source>
</evidence>
<dbReference type="InterPro" id="IPR010222">
    <property type="entry name" value="RNA_helicase_HrpA"/>
</dbReference>
<dbReference type="GO" id="GO:0016787">
    <property type="term" value="F:hydrolase activity"/>
    <property type="evidence" value="ECO:0007669"/>
    <property type="project" value="UniProtKB-KW"/>
</dbReference>
<dbReference type="InterPro" id="IPR011545">
    <property type="entry name" value="DEAD/DEAH_box_helicase_dom"/>
</dbReference>
<proteinExistence type="predicted"/>
<keyword evidence="9" id="KW-1185">Reference proteome</keyword>
<dbReference type="EMBL" id="CP028940">
    <property type="protein sequence ID" value="QKM60667.1"/>
    <property type="molecule type" value="Genomic_DNA"/>
</dbReference>
<evidence type="ECO:0000256" key="5">
    <source>
        <dbReference type="SAM" id="MobiDB-lite"/>
    </source>
</evidence>
<name>A0A6M9PPA7_9BURK</name>
<feature type="compositionally biased region" description="Polar residues" evidence="5">
    <location>
        <begin position="1"/>
        <end position="10"/>
    </location>
</feature>
<dbReference type="PANTHER" id="PTHR18934">
    <property type="entry name" value="ATP-DEPENDENT RNA HELICASE"/>
    <property type="match status" value="1"/>
</dbReference>
<evidence type="ECO:0000313" key="8">
    <source>
        <dbReference type="EMBL" id="QKM60667.1"/>
    </source>
</evidence>
<dbReference type="Pfam" id="PF04408">
    <property type="entry name" value="WHD_HA2"/>
    <property type="match status" value="1"/>
</dbReference>
<dbReference type="InterPro" id="IPR027417">
    <property type="entry name" value="P-loop_NTPase"/>
</dbReference>
<dbReference type="Pfam" id="PF11898">
    <property type="entry name" value="DUF3418"/>
    <property type="match status" value="1"/>
</dbReference>
<dbReference type="CDD" id="cd18791">
    <property type="entry name" value="SF2_C_RHA"/>
    <property type="match status" value="1"/>
</dbReference>
<feature type="domain" description="Helicase ATP-binding" evidence="6">
    <location>
        <begin position="44"/>
        <end position="210"/>
    </location>
</feature>
<feature type="region of interest" description="Disordered" evidence="5">
    <location>
        <begin position="1"/>
        <end position="23"/>
    </location>
</feature>
<dbReference type="InterPro" id="IPR024590">
    <property type="entry name" value="HrpA_C"/>
</dbReference>
<dbReference type="PROSITE" id="PS51192">
    <property type="entry name" value="HELICASE_ATP_BIND_1"/>
    <property type="match status" value="1"/>
</dbReference>
<dbReference type="Pfam" id="PF07717">
    <property type="entry name" value="OB_NTP_bind"/>
    <property type="match status" value="1"/>
</dbReference>
<gene>
    <name evidence="8" type="primary">hrpA</name>
    <name evidence="8" type="ORF">DN92_06260</name>
</gene>
<keyword evidence="2" id="KW-0378">Hydrolase</keyword>
<dbReference type="NCBIfam" id="TIGR01967">
    <property type="entry name" value="DEAH_box_HrpA"/>
    <property type="match status" value="1"/>
</dbReference>
<protein>
    <submittedName>
        <fullName evidence="8">ATP-dependent RNA helicase HrpA</fullName>
    </submittedName>
</protein>